<evidence type="ECO:0000313" key="3">
    <source>
        <dbReference type="EMBL" id="MBE1503936.1"/>
    </source>
</evidence>
<protein>
    <recommendedName>
        <fullName evidence="5">DUF2946 domain-containing protein</fullName>
    </recommendedName>
</protein>
<feature type="signal peptide" evidence="2">
    <location>
        <begin position="1"/>
        <end position="23"/>
    </location>
</feature>
<reference evidence="3 4" key="1">
    <citation type="submission" date="2020-10" db="EMBL/GenBank/DDBJ databases">
        <title>Sequencing the genomes of 1000 actinobacteria strains.</title>
        <authorList>
            <person name="Klenk H.-P."/>
        </authorList>
    </citation>
    <scope>NUCLEOTIDE SEQUENCE [LARGE SCALE GENOMIC DNA]</scope>
    <source>
        <strain evidence="3 4">DSM 7307</strain>
    </source>
</reference>
<keyword evidence="4" id="KW-1185">Reference proteome</keyword>
<dbReference type="RefSeq" id="WP_192728039.1">
    <property type="nucleotide sequence ID" value="NZ_BAAAVL010000001.1"/>
</dbReference>
<evidence type="ECO:0000256" key="1">
    <source>
        <dbReference type="SAM" id="MobiDB-lite"/>
    </source>
</evidence>
<dbReference type="PROSITE" id="PS51257">
    <property type="entry name" value="PROKAR_LIPOPROTEIN"/>
    <property type="match status" value="1"/>
</dbReference>
<evidence type="ECO:0000313" key="4">
    <source>
        <dbReference type="Proteomes" id="UP000620262"/>
    </source>
</evidence>
<proteinExistence type="predicted"/>
<keyword evidence="2" id="KW-0732">Signal</keyword>
<organism evidence="3 4">
    <name type="scientific">Rhizobium viscosum</name>
    <name type="common">Arthrobacter viscosus</name>
    <dbReference type="NCBI Taxonomy" id="1673"/>
    <lineage>
        <taxon>Bacteria</taxon>
        <taxon>Pseudomonadati</taxon>
        <taxon>Pseudomonadota</taxon>
        <taxon>Alphaproteobacteria</taxon>
        <taxon>Hyphomicrobiales</taxon>
        <taxon>Rhizobiaceae</taxon>
        <taxon>Rhizobium/Agrobacterium group</taxon>
        <taxon>Rhizobium</taxon>
    </lineage>
</organism>
<evidence type="ECO:0000256" key="2">
    <source>
        <dbReference type="SAM" id="SignalP"/>
    </source>
</evidence>
<accession>A0ABR9IL65</accession>
<comment type="caution">
    <text evidence="3">The sequence shown here is derived from an EMBL/GenBank/DDBJ whole genome shotgun (WGS) entry which is preliminary data.</text>
</comment>
<name>A0ABR9IL65_RHIVS</name>
<gene>
    <name evidence="3" type="ORF">H4W29_001117</name>
</gene>
<feature type="chain" id="PRO_5045911879" description="DUF2946 domain-containing protein" evidence="2">
    <location>
        <begin position="24"/>
        <end position="127"/>
    </location>
</feature>
<evidence type="ECO:0008006" key="5">
    <source>
        <dbReference type="Google" id="ProtNLM"/>
    </source>
</evidence>
<sequence length="127" mass="13179">MRAFALMTMFFGWLVYSTMSAWAGCPTCASMNMAVQAEAGTAHLHTDGMGTGGMMSKSGMAAKNNSAKDPCATGVAHTPLCAACMMVPPADFIADGGKAVLAYPAPAPDRALRDNRPAPQAPPPRFI</sequence>
<feature type="region of interest" description="Disordered" evidence="1">
    <location>
        <begin position="106"/>
        <end position="127"/>
    </location>
</feature>
<dbReference type="Proteomes" id="UP000620262">
    <property type="component" value="Unassembled WGS sequence"/>
</dbReference>
<dbReference type="EMBL" id="JADBEC010000001">
    <property type="protein sequence ID" value="MBE1503936.1"/>
    <property type="molecule type" value="Genomic_DNA"/>
</dbReference>